<evidence type="ECO:0000313" key="3">
    <source>
        <dbReference type="Proteomes" id="UP001604335"/>
    </source>
</evidence>
<organism evidence="2 3">
    <name type="scientific">Limnothrix redekei LRLZ20PSL1</name>
    <dbReference type="NCBI Taxonomy" id="3112953"/>
    <lineage>
        <taxon>Bacteria</taxon>
        <taxon>Bacillati</taxon>
        <taxon>Cyanobacteriota</taxon>
        <taxon>Cyanophyceae</taxon>
        <taxon>Pseudanabaenales</taxon>
        <taxon>Pseudanabaenaceae</taxon>
        <taxon>Limnothrix</taxon>
    </lineage>
</organism>
<accession>A0ABW7C606</accession>
<gene>
    <name evidence="2" type="ORF">VPK24_00540</name>
</gene>
<feature type="region of interest" description="Disordered" evidence="1">
    <location>
        <begin position="1"/>
        <end position="20"/>
    </location>
</feature>
<reference evidence="3" key="1">
    <citation type="journal article" date="2024" name="Algal Res.">
        <title>Biochemical, toxicological and genomic investigation of a high-biomass producing Limnothrix strain isolated from Italian shallow drinking water reservoir.</title>
        <authorList>
            <person name="Simonazzi M."/>
            <person name="Shishido T.K."/>
            <person name="Delbaje E."/>
            <person name="Wahlsten M."/>
            <person name="Fewer D.P."/>
            <person name="Sivonen K."/>
            <person name="Pezzolesi L."/>
            <person name="Pistocchi R."/>
        </authorList>
    </citation>
    <scope>NUCLEOTIDE SEQUENCE [LARGE SCALE GENOMIC DNA]</scope>
    <source>
        <strain evidence="3">LRLZ20PSL1</strain>
    </source>
</reference>
<name>A0ABW7C606_9CYAN</name>
<feature type="compositionally biased region" description="Pro residues" evidence="1">
    <location>
        <begin position="173"/>
        <end position="189"/>
    </location>
</feature>
<dbReference type="EMBL" id="JAZAQF010000001">
    <property type="protein sequence ID" value="MFG3816107.1"/>
    <property type="molecule type" value="Genomic_DNA"/>
</dbReference>
<comment type="caution">
    <text evidence="2">The sequence shown here is derived from an EMBL/GenBank/DDBJ whole genome shotgun (WGS) entry which is preliminary data.</text>
</comment>
<dbReference type="SUPFAM" id="SSF160246">
    <property type="entry name" value="EspE N-terminal domain-like"/>
    <property type="match status" value="1"/>
</dbReference>
<keyword evidence="3" id="KW-1185">Reference proteome</keyword>
<feature type="compositionally biased region" description="Low complexity" evidence="1">
    <location>
        <begin position="93"/>
        <end position="109"/>
    </location>
</feature>
<dbReference type="RefSeq" id="WP_393009762.1">
    <property type="nucleotide sequence ID" value="NZ_JAZAQF010000001.1"/>
</dbReference>
<evidence type="ECO:0000256" key="1">
    <source>
        <dbReference type="SAM" id="MobiDB-lite"/>
    </source>
</evidence>
<sequence length="224" mass="23991">MENQPSPSTDRSVSGQPAAWPRSIGLKPLGQYLVEAGLLAPAQVTVALNDQSVTGLRFGEILSKRGWVREQTIEYFMDKVIEPERRSLRQSMAAATQRTSAARAAAPASPHRKGFVRSASTSAEPNKRPPAPLSARMPIAVSDPAGSFRTDDASLRHRKHYGPTSATTTAGLTPPPPPPPSFPPPPPPPDRPRDGEESPEITTCNGVSASDDFRDAAENLVWIG</sequence>
<protein>
    <submittedName>
        <fullName evidence="2">Uncharacterized protein</fullName>
    </submittedName>
</protein>
<dbReference type="Proteomes" id="UP001604335">
    <property type="component" value="Unassembled WGS sequence"/>
</dbReference>
<proteinExistence type="predicted"/>
<feature type="region of interest" description="Disordered" evidence="1">
    <location>
        <begin position="93"/>
        <end position="213"/>
    </location>
</feature>
<feature type="compositionally biased region" description="Polar residues" evidence="1">
    <location>
        <begin position="1"/>
        <end position="15"/>
    </location>
</feature>
<evidence type="ECO:0000313" key="2">
    <source>
        <dbReference type="EMBL" id="MFG3816107.1"/>
    </source>
</evidence>
<dbReference type="InterPro" id="IPR037257">
    <property type="entry name" value="T2SS_E_N_sf"/>
</dbReference>